<dbReference type="InterPro" id="IPR027417">
    <property type="entry name" value="P-loop_NTPase"/>
</dbReference>
<proteinExistence type="predicted"/>
<dbReference type="Gene3D" id="3.40.50.300">
    <property type="entry name" value="P-loop containing nucleotide triphosphate hydrolases"/>
    <property type="match status" value="2"/>
</dbReference>
<name>A0A0H5M198_YERIN</name>
<dbReference type="FunFam" id="3.40.50.300:FF:000127">
    <property type="entry name" value="Ribose import ATP-binding protein RbsA"/>
    <property type="match status" value="1"/>
</dbReference>
<keyword evidence="6" id="KW-0547">Nucleotide-binding</keyword>
<keyword evidence="3" id="KW-1003">Cell membrane</keyword>
<organism evidence="11 12">
    <name type="scientific">Yersinia intermedia</name>
    <dbReference type="NCBI Taxonomy" id="631"/>
    <lineage>
        <taxon>Bacteria</taxon>
        <taxon>Pseudomonadati</taxon>
        <taxon>Pseudomonadota</taxon>
        <taxon>Gammaproteobacteria</taxon>
        <taxon>Enterobacterales</taxon>
        <taxon>Yersiniaceae</taxon>
        <taxon>Yersinia</taxon>
    </lineage>
</organism>
<keyword evidence="11" id="KW-0378">Hydrolase</keyword>
<evidence type="ECO:0000256" key="1">
    <source>
        <dbReference type="ARBA" id="ARBA00004417"/>
    </source>
</evidence>
<dbReference type="InterPro" id="IPR003593">
    <property type="entry name" value="AAA+_ATPase"/>
</dbReference>
<accession>A0A0H5M198</accession>
<keyword evidence="5" id="KW-0677">Repeat</keyword>
<dbReference type="CDD" id="cd03215">
    <property type="entry name" value="ABC_Carb_Monos_II"/>
    <property type="match status" value="1"/>
</dbReference>
<evidence type="ECO:0000256" key="8">
    <source>
        <dbReference type="ARBA" id="ARBA00022967"/>
    </source>
</evidence>
<sequence>MSLDTLSLSSHPDSLAGDQDRDEYISVRNLTKSFFGQTVLDSVSFSLQTGEIRALLGENGAGKSTLINLLSGVHQPDGGRIILQGREISFNQPLDAWKSGITTIHQEFSLFPDLTVAETIFAGHLPVNRFGFIRWNAINNDARQVLALLGVSINPSRRIAELSIAEQQLVEIARALTSKPRLIIMDEPTAALSPTEVEKLKQVVRTIAASGVAVIYVSHRLEEIKSLCETYTVLRDGQLVGQGAVEDVSIDHLVRLMVGRDLAGVDHGARGVTDSTILEVENLSSAGVGVDRVSVRKVSFTVKAGEIVGFAGLVGAGRTEIARLIFGADPIGSGTLRLQGKVYRPSSPRDAIAAGIGLVPEDRKQQALFMSLTVEENFAIIHSPARTARQFIDRQRERLAFLDFKKQLNLRAVSLEAKIATLSGGNQQKVVLARWMAQHPVLLIVDEPTRGVDIAAKADVHRLLREMAAKGVAIILISSDLPEVLAVSDRILTLHAGQLTGELSAHEANEENVMQLMTRHIPQV</sequence>
<dbReference type="SUPFAM" id="SSF52540">
    <property type="entry name" value="P-loop containing nucleoside triphosphate hydrolases"/>
    <property type="match status" value="2"/>
</dbReference>
<dbReference type="EC" id="3.6.3.17" evidence="11"/>
<dbReference type="PROSITE" id="PS00211">
    <property type="entry name" value="ABC_TRANSPORTER_1"/>
    <property type="match status" value="1"/>
</dbReference>
<gene>
    <name evidence="11" type="primary">rbsA_5</name>
    <name evidence="11" type="ORF">ERS008476_04289</name>
</gene>
<evidence type="ECO:0000256" key="2">
    <source>
        <dbReference type="ARBA" id="ARBA00022448"/>
    </source>
</evidence>
<feature type="domain" description="ABC transporter" evidence="10">
    <location>
        <begin position="278"/>
        <end position="521"/>
    </location>
</feature>
<feature type="domain" description="ABC transporter" evidence="10">
    <location>
        <begin position="25"/>
        <end position="261"/>
    </location>
</feature>
<comment type="subcellular location">
    <subcellularLocation>
        <location evidence="1">Cell inner membrane</location>
        <topology evidence="1">Peripheral membrane protein</topology>
    </subcellularLocation>
</comment>
<dbReference type="InterPro" id="IPR017871">
    <property type="entry name" value="ABC_transporter-like_CS"/>
</dbReference>
<keyword evidence="9" id="KW-0472">Membrane</keyword>
<dbReference type="RefSeq" id="WP_230822830.1">
    <property type="nucleotide sequence ID" value="NZ_CWJI01000027.1"/>
</dbReference>
<dbReference type="GO" id="GO:0005886">
    <property type="term" value="C:plasma membrane"/>
    <property type="evidence" value="ECO:0007669"/>
    <property type="project" value="UniProtKB-SubCell"/>
</dbReference>
<keyword evidence="4 11" id="KW-0762">Sugar transport</keyword>
<dbReference type="CDD" id="cd03216">
    <property type="entry name" value="ABC_Carb_Monos_I"/>
    <property type="match status" value="1"/>
</dbReference>
<dbReference type="Proteomes" id="UP000043316">
    <property type="component" value="Unassembled WGS sequence"/>
</dbReference>
<evidence type="ECO:0000256" key="6">
    <source>
        <dbReference type="ARBA" id="ARBA00022741"/>
    </source>
</evidence>
<evidence type="ECO:0000259" key="10">
    <source>
        <dbReference type="PROSITE" id="PS50893"/>
    </source>
</evidence>
<dbReference type="GO" id="GO:0005524">
    <property type="term" value="F:ATP binding"/>
    <property type="evidence" value="ECO:0007669"/>
    <property type="project" value="UniProtKB-KW"/>
</dbReference>
<evidence type="ECO:0000256" key="4">
    <source>
        <dbReference type="ARBA" id="ARBA00022597"/>
    </source>
</evidence>
<evidence type="ECO:0000313" key="11">
    <source>
        <dbReference type="EMBL" id="CRY57234.1"/>
    </source>
</evidence>
<dbReference type="PANTHER" id="PTHR43790">
    <property type="entry name" value="CARBOHYDRATE TRANSPORT ATP-BINDING PROTEIN MG119-RELATED"/>
    <property type="match status" value="1"/>
</dbReference>
<keyword evidence="2" id="KW-0813">Transport</keyword>
<protein>
    <submittedName>
        <fullName evidence="11">Sugar transport ATP-binding protein</fullName>
        <ecNumber evidence="11">3.6.3.17</ecNumber>
    </submittedName>
</protein>
<dbReference type="GO" id="GO:0016887">
    <property type="term" value="F:ATP hydrolysis activity"/>
    <property type="evidence" value="ECO:0007669"/>
    <property type="project" value="InterPro"/>
</dbReference>
<evidence type="ECO:0000256" key="5">
    <source>
        <dbReference type="ARBA" id="ARBA00022737"/>
    </source>
</evidence>
<dbReference type="PROSITE" id="PS50893">
    <property type="entry name" value="ABC_TRANSPORTER_2"/>
    <property type="match status" value="2"/>
</dbReference>
<keyword evidence="8" id="KW-1278">Translocase</keyword>
<dbReference type="EMBL" id="CWJI01000027">
    <property type="protein sequence ID" value="CRY57234.1"/>
    <property type="molecule type" value="Genomic_DNA"/>
</dbReference>
<keyword evidence="7 11" id="KW-0067">ATP-binding</keyword>
<dbReference type="Pfam" id="PF00005">
    <property type="entry name" value="ABC_tran"/>
    <property type="match status" value="2"/>
</dbReference>
<dbReference type="AlphaFoldDB" id="A0A0H5M198"/>
<dbReference type="PANTHER" id="PTHR43790:SF3">
    <property type="entry name" value="D-ALLOSE IMPORT ATP-BINDING PROTEIN ALSA-RELATED"/>
    <property type="match status" value="1"/>
</dbReference>
<evidence type="ECO:0000313" key="12">
    <source>
        <dbReference type="Proteomes" id="UP000043316"/>
    </source>
</evidence>
<reference evidence="12" key="1">
    <citation type="submission" date="2015-03" db="EMBL/GenBank/DDBJ databases">
        <authorList>
            <consortium name="Pathogen Informatics"/>
        </authorList>
    </citation>
    <scope>NUCLEOTIDE SEQUENCE [LARGE SCALE GENOMIC DNA]</scope>
    <source>
        <strain evidence="12">R148</strain>
    </source>
</reference>
<dbReference type="InterPro" id="IPR003439">
    <property type="entry name" value="ABC_transporter-like_ATP-bd"/>
</dbReference>
<evidence type="ECO:0000256" key="9">
    <source>
        <dbReference type="ARBA" id="ARBA00023136"/>
    </source>
</evidence>
<dbReference type="SMART" id="SM00382">
    <property type="entry name" value="AAA"/>
    <property type="match status" value="2"/>
</dbReference>
<dbReference type="InterPro" id="IPR050107">
    <property type="entry name" value="ABC_carbohydrate_import_ATPase"/>
</dbReference>
<evidence type="ECO:0000256" key="3">
    <source>
        <dbReference type="ARBA" id="ARBA00022475"/>
    </source>
</evidence>
<evidence type="ECO:0000256" key="7">
    <source>
        <dbReference type="ARBA" id="ARBA00022840"/>
    </source>
</evidence>